<dbReference type="EMBL" id="MG973030">
    <property type="protein sequence ID" value="AVO22939.1"/>
    <property type="molecule type" value="Genomic_DNA"/>
</dbReference>
<evidence type="ECO:0000313" key="1">
    <source>
        <dbReference type="EMBL" id="AVO22939.1"/>
    </source>
</evidence>
<evidence type="ECO:0000313" key="2">
    <source>
        <dbReference type="Proteomes" id="UP000242372"/>
    </source>
</evidence>
<reference evidence="1 2" key="1">
    <citation type="submission" date="2018-02" db="EMBL/GenBank/DDBJ databases">
        <title>Complete Genome Sequences of Erwinia amylovora Phages vB_EamP-S2 and vB_EamM-Bue1.</title>
        <authorList>
            <person name="Knecht L.E."/>
        </authorList>
    </citation>
    <scope>NUCLEOTIDE SEQUENCE [LARGE SCALE GENOMIC DNA]</scope>
</reference>
<dbReference type="KEGG" id="vg:55607891"/>
<protein>
    <submittedName>
        <fullName evidence="1">Uncharacterized protein</fullName>
    </submittedName>
</protein>
<sequence>MAITEDCMQVLARQLAGEMLLDPDVLFNYLGEEFWDTISDEDLEALKNAVARVGASCIRAAAGQVVGHEDRGTFQRWANMVALKSIDKGNLS</sequence>
<proteinExistence type="predicted"/>
<accession>A0A2P1JUB3</accession>
<dbReference type="RefSeq" id="YP_009837698.1">
    <property type="nucleotide sequence ID" value="NC_048702.1"/>
</dbReference>
<organism evidence="1 2">
    <name type="scientific">Erwinia phage vB_EamM-Bue1</name>
    <dbReference type="NCBI Taxonomy" id="2099338"/>
    <lineage>
        <taxon>Viruses</taxon>
        <taxon>Duplodnaviria</taxon>
        <taxon>Heunggongvirae</taxon>
        <taxon>Uroviricota</taxon>
        <taxon>Caudoviricetes</taxon>
        <taxon>Pantevenvirales</taxon>
        <taxon>Ackermannviridae</taxon>
        <taxon>Nezavisimistyvirus</taxon>
        <taxon>Nezavisimistyvirus bue1</taxon>
    </lineage>
</organism>
<name>A0A2P1JUB3_9CAUD</name>
<keyword evidence="2" id="KW-1185">Reference proteome</keyword>
<dbReference type="Proteomes" id="UP000242372">
    <property type="component" value="Segment"/>
</dbReference>
<dbReference type="GeneID" id="55607891"/>